<evidence type="ECO:0000313" key="5">
    <source>
        <dbReference type="EMBL" id="CAF1003720.1"/>
    </source>
</evidence>
<dbReference type="SUPFAM" id="SSF52058">
    <property type="entry name" value="L domain-like"/>
    <property type="match status" value="2"/>
</dbReference>
<keyword evidence="2" id="KW-0677">Repeat</keyword>
<dbReference type="Proteomes" id="UP000663870">
    <property type="component" value="Unassembled WGS sequence"/>
</dbReference>
<evidence type="ECO:0000256" key="1">
    <source>
        <dbReference type="ARBA" id="ARBA00022614"/>
    </source>
</evidence>
<reference evidence="5" key="1">
    <citation type="submission" date="2021-02" db="EMBL/GenBank/DDBJ databases">
        <authorList>
            <person name="Nowell W R."/>
        </authorList>
    </citation>
    <scope>NUCLEOTIDE SEQUENCE</scope>
</reference>
<sequence>MKEQILILFFLIFIEKTKCSFWNEIPSRCIYDRTTLFSCWNTTFTHPIPLFNDLTYTLQNHYVQIRNSYFQLSLNDLFVHVGSNIESLELINNTFSSLLSFNEDEKIYFRLLQSLQIHDEKSLQWFQLNTSYFPQLIKLDLSYNQFTNDKKLLFNQQYFPFLKYLNLSHNQLQSIDNLTGNCLNRIESLILSFNPLKIIINKLNQFQSLIFLDLSSTLIKQLFSITLLPRLEIFLCYYCQQIPMIEYEKFLLNCSQSHNYLILDLTETNINSLKLFNPYIKCIKDLTFNNQHLIDSISAQDLLFSTNLQNIQMRTIDKIDYIHLNVYDRLKSIDFSYNMNLKYVSLHLMSDYTYLQRLILSHTTVKDFSVNFNNTIQKFLHIDIIDMSYSRLETLYFLKYLTFYTLDVSYNRLKIIDINQINFHHGMYELTLMNLLNLSSNEMEFIKINWNNESPHTIDLSQNNLQSIELHGQSTYTLLLNKNSNLSLTPITFNIDLPLLQYIDLNSIHIDSFENLIYLHNLSNIHTLLLNNNHLNKQHRTLNWHIFYPWHRTLTHLSLQNMSLEKIDSGTYLNDYYHLLTINFYSNNHLKCDCTLQPFINWLKTPPPPLMDFYEPLQKVLSINCPTELFELDCNVGKTKSTLFITCLIIGIFLIIFLIIFILLYYYRKQKRSKSYHHMSTDNDLIALTERNVIQNIDDQ</sequence>
<dbReference type="InterPro" id="IPR001611">
    <property type="entry name" value="Leu-rich_rpt"/>
</dbReference>
<name>A0A814H2R6_9BILA</name>
<dbReference type="Gene3D" id="3.80.10.10">
    <property type="entry name" value="Ribonuclease Inhibitor"/>
    <property type="match status" value="3"/>
</dbReference>
<evidence type="ECO:0000256" key="2">
    <source>
        <dbReference type="ARBA" id="ARBA00022737"/>
    </source>
</evidence>
<keyword evidence="1" id="KW-0433">Leucine-rich repeat</keyword>
<dbReference type="InterPro" id="IPR032675">
    <property type="entry name" value="LRR_dom_sf"/>
</dbReference>
<feature type="signal peptide" evidence="4">
    <location>
        <begin position="1"/>
        <end position="19"/>
    </location>
</feature>
<evidence type="ECO:0000256" key="3">
    <source>
        <dbReference type="SAM" id="Phobius"/>
    </source>
</evidence>
<accession>A0A814H2R6</accession>
<dbReference type="AlphaFoldDB" id="A0A814H2R6"/>
<proteinExistence type="predicted"/>
<feature type="chain" id="PRO_5032668344" evidence="4">
    <location>
        <begin position="20"/>
        <end position="700"/>
    </location>
</feature>
<feature type="transmembrane region" description="Helical" evidence="3">
    <location>
        <begin position="643"/>
        <end position="667"/>
    </location>
</feature>
<keyword evidence="4" id="KW-0732">Signal</keyword>
<dbReference type="PROSITE" id="PS51450">
    <property type="entry name" value="LRR"/>
    <property type="match status" value="1"/>
</dbReference>
<dbReference type="EMBL" id="CAJNOL010000319">
    <property type="protein sequence ID" value="CAF1003720.1"/>
    <property type="molecule type" value="Genomic_DNA"/>
</dbReference>
<organism evidence="5 6">
    <name type="scientific">Rotaria sordida</name>
    <dbReference type="NCBI Taxonomy" id="392033"/>
    <lineage>
        <taxon>Eukaryota</taxon>
        <taxon>Metazoa</taxon>
        <taxon>Spiralia</taxon>
        <taxon>Gnathifera</taxon>
        <taxon>Rotifera</taxon>
        <taxon>Eurotatoria</taxon>
        <taxon>Bdelloidea</taxon>
        <taxon>Philodinida</taxon>
        <taxon>Philodinidae</taxon>
        <taxon>Rotaria</taxon>
    </lineage>
</organism>
<protein>
    <submittedName>
        <fullName evidence="5">Uncharacterized protein</fullName>
    </submittedName>
</protein>
<dbReference type="PANTHER" id="PTHR24366">
    <property type="entry name" value="IG(IMMUNOGLOBULIN) AND LRR(LEUCINE RICH REPEAT) DOMAINS"/>
    <property type="match status" value="1"/>
</dbReference>
<keyword evidence="6" id="KW-1185">Reference proteome</keyword>
<evidence type="ECO:0000256" key="4">
    <source>
        <dbReference type="SAM" id="SignalP"/>
    </source>
</evidence>
<comment type="caution">
    <text evidence="5">The sequence shown here is derived from an EMBL/GenBank/DDBJ whole genome shotgun (WGS) entry which is preliminary data.</text>
</comment>
<keyword evidence="3" id="KW-0472">Membrane</keyword>
<gene>
    <name evidence="5" type="ORF">JXQ802_LOCUS14301</name>
</gene>
<evidence type="ECO:0000313" key="6">
    <source>
        <dbReference type="Proteomes" id="UP000663870"/>
    </source>
</evidence>
<keyword evidence="3" id="KW-1133">Transmembrane helix</keyword>
<dbReference type="PANTHER" id="PTHR24366:SF96">
    <property type="entry name" value="LEUCINE RICH REPEAT CONTAINING 53"/>
    <property type="match status" value="1"/>
</dbReference>
<keyword evidence="3" id="KW-0812">Transmembrane</keyword>